<organism evidence="2 3">
    <name type="scientific">Veillonella tobetsuensis</name>
    <dbReference type="NCBI Taxonomy" id="1110546"/>
    <lineage>
        <taxon>Bacteria</taxon>
        <taxon>Bacillati</taxon>
        <taxon>Bacillota</taxon>
        <taxon>Negativicutes</taxon>
        <taxon>Veillonellales</taxon>
        <taxon>Veillonellaceae</taxon>
        <taxon>Veillonella</taxon>
    </lineage>
</organism>
<accession>A0A480B3V6</accession>
<evidence type="ECO:0000259" key="1">
    <source>
        <dbReference type="Pfam" id="PF03471"/>
    </source>
</evidence>
<dbReference type="Pfam" id="PF03471">
    <property type="entry name" value="CorC_HlyC"/>
    <property type="match status" value="1"/>
</dbReference>
<feature type="domain" description="Transporter-associated" evidence="1">
    <location>
        <begin position="4"/>
        <end position="38"/>
    </location>
</feature>
<sequence length="49" mass="5871">MNLLFGRIPRETDKTYWEGYTFEVVDMDNTRIDKILVSYVEPVVEQTEE</sequence>
<dbReference type="SUPFAM" id="SSF56176">
    <property type="entry name" value="FAD-binding/transporter-associated domain-like"/>
    <property type="match status" value="1"/>
</dbReference>
<gene>
    <name evidence="2" type="ORF">PAGU1578_18250</name>
</gene>
<protein>
    <recommendedName>
        <fullName evidence="1">Transporter-associated domain-containing protein</fullName>
    </recommendedName>
</protein>
<proteinExistence type="predicted"/>
<dbReference type="InterPro" id="IPR016169">
    <property type="entry name" value="FAD-bd_PCMH_sub2"/>
</dbReference>
<dbReference type="Proteomes" id="UP000300381">
    <property type="component" value="Unassembled WGS sequence"/>
</dbReference>
<evidence type="ECO:0000313" key="2">
    <source>
        <dbReference type="EMBL" id="GCL68204.1"/>
    </source>
</evidence>
<dbReference type="AlphaFoldDB" id="A0A480B3V6"/>
<comment type="caution">
    <text evidence="2">The sequence shown here is derived from an EMBL/GenBank/DDBJ whole genome shotgun (WGS) entry which is preliminary data.</text>
</comment>
<evidence type="ECO:0000313" key="3">
    <source>
        <dbReference type="Proteomes" id="UP000300381"/>
    </source>
</evidence>
<dbReference type="InterPro" id="IPR005170">
    <property type="entry name" value="Transptr-assoc_dom"/>
</dbReference>
<dbReference type="EMBL" id="BJCQ01000069">
    <property type="protein sequence ID" value="GCL68204.1"/>
    <property type="molecule type" value="Genomic_DNA"/>
</dbReference>
<name>A0A480B3V6_9FIRM</name>
<reference evidence="2 3" key="1">
    <citation type="submission" date="2019-03" db="EMBL/GenBank/DDBJ databases">
        <title>Draft genome sequences of two Veillonella tobetsuensis clinical isolates from intraoperative bronchial fluids of elderly patients with pulmonary carcinoma.</title>
        <authorList>
            <person name="Akiyama T."/>
        </authorList>
    </citation>
    <scope>NUCLEOTIDE SEQUENCE [LARGE SCALE GENOMIC DNA]</scope>
    <source>
        <strain evidence="2 3">PAGU 1578</strain>
    </source>
</reference>
<dbReference type="InterPro" id="IPR036318">
    <property type="entry name" value="FAD-bd_PCMH-like_sf"/>
</dbReference>
<dbReference type="GO" id="GO:0050660">
    <property type="term" value="F:flavin adenine dinucleotide binding"/>
    <property type="evidence" value="ECO:0007669"/>
    <property type="project" value="InterPro"/>
</dbReference>
<dbReference type="Gene3D" id="3.30.465.10">
    <property type="match status" value="1"/>
</dbReference>